<keyword evidence="3" id="KW-1185">Reference proteome</keyword>
<feature type="region of interest" description="Disordered" evidence="1">
    <location>
        <begin position="47"/>
        <end position="71"/>
    </location>
</feature>
<evidence type="ECO:0000256" key="2">
    <source>
        <dbReference type="SAM" id="Phobius"/>
    </source>
</evidence>
<keyword evidence="2" id="KW-1133">Transmembrane helix</keyword>
<gene>
    <name evidence="4" type="primary">LOC109132974</name>
</gene>
<reference evidence="3" key="1">
    <citation type="journal article" date="2014" name="Nat. Commun.">
        <title>The emerging biofuel crop Camelina sativa retains a highly undifferentiated hexaploid genome structure.</title>
        <authorList>
            <person name="Kagale S."/>
            <person name="Koh C."/>
            <person name="Nixon J."/>
            <person name="Bollina V."/>
            <person name="Clarke W.E."/>
            <person name="Tuteja R."/>
            <person name="Spillane C."/>
            <person name="Robinson S.J."/>
            <person name="Links M.G."/>
            <person name="Clarke C."/>
            <person name="Higgins E.E."/>
            <person name="Huebert T."/>
            <person name="Sharpe A.G."/>
            <person name="Parkin I.A."/>
        </authorList>
    </citation>
    <scope>NUCLEOTIDE SEQUENCE [LARGE SCALE GENOMIC DNA]</scope>
    <source>
        <strain evidence="3">cv. DH55</strain>
    </source>
</reference>
<name>A0ABM1RPU5_CAMSA</name>
<evidence type="ECO:0000313" key="4">
    <source>
        <dbReference type="RefSeq" id="XP_019101033.1"/>
    </source>
</evidence>
<keyword evidence="2" id="KW-0472">Membrane</keyword>
<evidence type="ECO:0000313" key="3">
    <source>
        <dbReference type="Proteomes" id="UP000694864"/>
    </source>
</evidence>
<dbReference type="Proteomes" id="UP000694864">
    <property type="component" value="Chromosome 5"/>
</dbReference>
<sequence length="71" mass="7610">MGEKSVEAHFPKLEKPTGKKQTATVVVGVLAVGWLAIELVFKPLFKKLSSPKDKPDPDTTTTVPPPPSDAL</sequence>
<dbReference type="RefSeq" id="XP_019101033.1">
    <property type="nucleotide sequence ID" value="XM_019245488.1"/>
</dbReference>
<protein>
    <submittedName>
        <fullName evidence="4">Outer envelope membrane protein 7-like</fullName>
    </submittedName>
</protein>
<organism evidence="3 4">
    <name type="scientific">Camelina sativa</name>
    <name type="common">False flax</name>
    <name type="synonym">Myagrum sativum</name>
    <dbReference type="NCBI Taxonomy" id="90675"/>
    <lineage>
        <taxon>Eukaryota</taxon>
        <taxon>Viridiplantae</taxon>
        <taxon>Streptophyta</taxon>
        <taxon>Embryophyta</taxon>
        <taxon>Tracheophyta</taxon>
        <taxon>Spermatophyta</taxon>
        <taxon>Magnoliopsida</taxon>
        <taxon>eudicotyledons</taxon>
        <taxon>Gunneridae</taxon>
        <taxon>Pentapetalae</taxon>
        <taxon>rosids</taxon>
        <taxon>malvids</taxon>
        <taxon>Brassicales</taxon>
        <taxon>Brassicaceae</taxon>
        <taxon>Camelineae</taxon>
        <taxon>Camelina</taxon>
    </lineage>
</organism>
<keyword evidence="2" id="KW-0812">Transmembrane</keyword>
<accession>A0ABM1RPU5</accession>
<feature type="transmembrane region" description="Helical" evidence="2">
    <location>
        <begin position="22"/>
        <end position="41"/>
    </location>
</feature>
<dbReference type="GeneID" id="109132974"/>
<proteinExistence type="predicted"/>
<reference evidence="4" key="2">
    <citation type="submission" date="2025-08" db="UniProtKB">
        <authorList>
            <consortium name="RefSeq"/>
        </authorList>
    </citation>
    <scope>IDENTIFICATION</scope>
    <source>
        <tissue evidence="4">Leaf</tissue>
    </source>
</reference>
<evidence type="ECO:0000256" key="1">
    <source>
        <dbReference type="SAM" id="MobiDB-lite"/>
    </source>
</evidence>